<dbReference type="OrthoDB" id="1062680at2"/>
<dbReference type="EMBL" id="FOHS01000001">
    <property type="protein sequence ID" value="SES76230.1"/>
    <property type="molecule type" value="Genomic_DNA"/>
</dbReference>
<dbReference type="AlphaFoldDB" id="A0A1H9Z599"/>
<keyword evidence="2" id="KW-1185">Reference proteome</keyword>
<dbReference type="InterPro" id="IPR025345">
    <property type="entry name" value="DUF4249"/>
</dbReference>
<gene>
    <name evidence="1" type="ORF">SAMN04487998_0192</name>
</gene>
<reference evidence="2" key="1">
    <citation type="submission" date="2016-10" db="EMBL/GenBank/DDBJ databases">
        <authorList>
            <person name="Varghese N."/>
            <person name="Submissions S."/>
        </authorList>
    </citation>
    <scope>NUCLEOTIDE SEQUENCE [LARGE SCALE GENOMIC DNA]</scope>
    <source>
        <strain evidence="2">DSM 15310</strain>
    </source>
</reference>
<protein>
    <recommendedName>
        <fullName evidence="3">DUF4249 domain-containing protein</fullName>
    </recommendedName>
</protein>
<dbReference type="STRING" id="82805.SAMN04487998_0192"/>
<proteinExistence type="predicted"/>
<evidence type="ECO:0000313" key="1">
    <source>
        <dbReference type="EMBL" id="SES76230.1"/>
    </source>
</evidence>
<organism evidence="1 2">
    <name type="scientific">Hymenobacter actinosclerus</name>
    <dbReference type="NCBI Taxonomy" id="82805"/>
    <lineage>
        <taxon>Bacteria</taxon>
        <taxon>Pseudomonadati</taxon>
        <taxon>Bacteroidota</taxon>
        <taxon>Cytophagia</taxon>
        <taxon>Cytophagales</taxon>
        <taxon>Hymenobacteraceae</taxon>
        <taxon>Hymenobacter</taxon>
    </lineage>
</organism>
<sequence>MNYLSPSVKTLLRPCRQWLTLLALVTGLAGCVEPYAPDVINAPPNLLVVEGFINADGPTAIRLSRTISLATKTTPPPEAKAKLLIELQNGPSYALTETAPGSYTGAPLTLPAGALCRLRISTAKGQQYASDFVPVKRTPPIDELQWKAQDSGFNFYLSTQDPTGTSQFYRWEYDETWEIIPIYRPDIQFYSTGPGKGRIGEIASPYPYPAKCWGSEQSPKIVISQTAGLSQDRVRDFRLRVLPLNSNRLFSRYSLRVRQQALTREEYDYWQLLAKNSENIGSLFDAQPSQLTGNVRNLDEGGDGLPALGFVGAHSVSEKRIFVGRGELPAGTVPLTGYEDCMPPDIVNPYAGDPPPTADEIAAILFAAFADPSYIPITRVPGQGFWAKSVDCIDCRTRGTASRPSFW</sequence>
<evidence type="ECO:0008006" key="3">
    <source>
        <dbReference type="Google" id="ProtNLM"/>
    </source>
</evidence>
<dbReference type="Pfam" id="PF14054">
    <property type="entry name" value="DUF4249"/>
    <property type="match status" value="1"/>
</dbReference>
<name>A0A1H9Z599_9BACT</name>
<evidence type="ECO:0000313" key="2">
    <source>
        <dbReference type="Proteomes" id="UP000198697"/>
    </source>
</evidence>
<dbReference type="Proteomes" id="UP000198697">
    <property type="component" value="Unassembled WGS sequence"/>
</dbReference>
<accession>A0A1H9Z599</accession>